<protein>
    <submittedName>
        <fullName evidence="1">Uncharacterized protein</fullName>
    </submittedName>
</protein>
<gene>
    <name evidence="1" type="ORF">KHM83_17615</name>
</gene>
<dbReference type="RefSeq" id="WP_213238363.1">
    <property type="nucleotide sequence ID" value="NZ_JAHBCL010000042.1"/>
</dbReference>
<evidence type="ECO:0000313" key="2">
    <source>
        <dbReference type="Proteomes" id="UP000746471"/>
    </source>
</evidence>
<keyword evidence="2" id="KW-1185">Reference proteome</keyword>
<comment type="caution">
    <text evidence="1">The sequence shown here is derived from an EMBL/GenBank/DDBJ whole genome shotgun (WGS) entry which is preliminary data.</text>
</comment>
<evidence type="ECO:0000313" key="1">
    <source>
        <dbReference type="EMBL" id="MBS7528508.1"/>
    </source>
</evidence>
<dbReference type="EMBL" id="JAHBCL010000042">
    <property type="protein sequence ID" value="MBS7528508.1"/>
    <property type="molecule type" value="Genomic_DNA"/>
</dbReference>
<reference evidence="1 2" key="1">
    <citation type="submission" date="2021-05" db="EMBL/GenBank/DDBJ databases">
        <title>Fusibacter ferrireducens sp. nov., an anaerobic, sulfur- and Fe-reducing bacterium isolated from the mangrove sediment.</title>
        <authorList>
            <person name="Qiu D."/>
        </authorList>
    </citation>
    <scope>NUCLEOTIDE SEQUENCE [LARGE SCALE GENOMIC DNA]</scope>
    <source>
        <strain evidence="1 2">DSM 12116</strain>
    </source>
</reference>
<proteinExistence type="predicted"/>
<accession>A0ABS5PTL4</accession>
<name>A0ABS5PTL4_9FIRM</name>
<organism evidence="1 2">
    <name type="scientific">Fusibacter paucivorans</name>
    <dbReference type="NCBI Taxonomy" id="76009"/>
    <lineage>
        <taxon>Bacteria</taxon>
        <taxon>Bacillati</taxon>
        <taxon>Bacillota</taxon>
        <taxon>Clostridia</taxon>
        <taxon>Eubacteriales</taxon>
        <taxon>Eubacteriales Family XII. Incertae Sedis</taxon>
        <taxon>Fusibacter</taxon>
    </lineage>
</organism>
<dbReference type="Proteomes" id="UP000746471">
    <property type="component" value="Unassembled WGS sequence"/>
</dbReference>
<sequence>MNPLIAKALDEYGFIMLNQHQQLPSVCATGETWAGFMEMIERRQVFLTNLVEKKTTLLSPALYAAISKKQQPMVFDSETEPVYTFVAKNQPVSSENIRLCLQKDKKATDKLVKKLEACLCITVLKEGKRLNQNWGTYRWGTSIKWCKDYEAIYGALPDEDFDQMMARLLQQGISPRYCKYFTQLID</sequence>